<evidence type="ECO:0000259" key="2">
    <source>
        <dbReference type="Pfam" id="PF20094"/>
    </source>
</evidence>
<keyword evidence="1" id="KW-1133">Transmembrane helix</keyword>
<keyword evidence="1" id="KW-0472">Membrane</keyword>
<dbReference type="AlphaFoldDB" id="X1S4N4"/>
<name>X1S4N4_9ZZZZ</name>
<evidence type="ECO:0000313" key="3">
    <source>
        <dbReference type="EMBL" id="GAI74096.1"/>
    </source>
</evidence>
<feature type="non-terminal residue" evidence="3">
    <location>
        <position position="1"/>
    </location>
</feature>
<dbReference type="InterPro" id="IPR030959">
    <property type="entry name" value="GWxTD_dom"/>
</dbReference>
<proteinExistence type="predicted"/>
<keyword evidence="1" id="KW-0812">Transmembrane</keyword>
<gene>
    <name evidence="3" type="ORF">S12H4_18100</name>
</gene>
<reference evidence="3" key="1">
    <citation type="journal article" date="2014" name="Front. Microbiol.">
        <title>High frequency of phylogenetically diverse reductive dehalogenase-homologous genes in deep subseafloor sedimentary metagenomes.</title>
        <authorList>
            <person name="Kawai M."/>
            <person name="Futagami T."/>
            <person name="Toyoda A."/>
            <person name="Takaki Y."/>
            <person name="Nishi S."/>
            <person name="Hori S."/>
            <person name="Arai W."/>
            <person name="Tsubouchi T."/>
            <person name="Morono Y."/>
            <person name="Uchiyama I."/>
            <person name="Ito T."/>
            <person name="Fujiyama A."/>
            <person name="Inagaki F."/>
            <person name="Takami H."/>
        </authorList>
    </citation>
    <scope>NUCLEOTIDE SEQUENCE</scope>
    <source>
        <strain evidence="3">Expedition CK06-06</strain>
    </source>
</reference>
<feature type="domain" description="GWxTD" evidence="2">
    <location>
        <begin position="26"/>
        <end position="144"/>
    </location>
</feature>
<sequence>RFYYIWLAIFYIDSTPICIIAFFTKEEENYYDKIEYIASHKEISLYKTLSDSGKLEFSKRFWIKRDTNPATPENEGLIEFINRLKYVEDKFSTVFKQGYYTDRGRIYIKYGQPDIVETYQFEIGYKPYEIWEYYSYGGYRFVFSDLGGDGEFWLVYSSTHRESSLPNWKKYVPYDTGGM</sequence>
<dbReference type="EMBL" id="BARW01008909">
    <property type="protein sequence ID" value="GAI74096.1"/>
    <property type="molecule type" value="Genomic_DNA"/>
</dbReference>
<protein>
    <recommendedName>
        <fullName evidence="2">GWxTD domain-containing protein</fullName>
    </recommendedName>
</protein>
<dbReference type="Pfam" id="PF20094">
    <property type="entry name" value="GWxTD_dom"/>
    <property type="match status" value="1"/>
</dbReference>
<feature type="transmembrane region" description="Helical" evidence="1">
    <location>
        <begin position="6"/>
        <end position="24"/>
    </location>
</feature>
<organism evidence="3">
    <name type="scientific">marine sediment metagenome</name>
    <dbReference type="NCBI Taxonomy" id="412755"/>
    <lineage>
        <taxon>unclassified sequences</taxon>
        <taxon>metagenomes</taxon>
        <taxon>ecological metagenomes</taxon>
    </lineage>
</organism>
<accession>X1S4N4</accession>
<dbReference type="NCBIfam" id="TIGR04514">
    <property type="entry name" value="GWxTD_dom"/>
    <property type="match status" value="1"/>
</dbReference>
<evidence type="ECO:0000256" key="1">
    <source>
        <dbReference type="SAM" id="Phobius"/>
    </source>
</evidence>
<comment type="caution">
    <text evidence="3">The sequence shown here is derived from an EMBL/GenBank/DDBJ whole genome shotgun (WGS) entry which is preliminary data.</text>
</comment>